<evidence type="ECO:0000313" key="1">
    <source>
        <dbReference type="EMBL" id="PSU45440.1"/>
    </source>
</evidence>
<organism evidence="1 2">
    <name type="scientific">Photobacterium frigidiphilum</name>
    <dbReference type="NCBI Taxonomy" id="264736"/>
    <lineage>
        <taxon>Bacteria</taxon>
        <taxon>Pseudomonadati</taxon>
        <taxon>Pseudomonadota</taxon>
        <taxon>Gammaproteobacteria</taxon>
        <taxon>Vibrionales</taxon>
        <taxon>Vibrionaceae</taxon>
        <taxon>Photobacterium</taxon>
    </lineage>
</organism>
<accession>A0A2T3J9E6</accession>
<dbReference type="Proteomes" id="UP000240987">
    <property type="component" value="Unassembled WGS sequence"/>
</dbReference>
<dbReference type="AlphaFoldDB" id="A0A2T3J9E6"/>
<sequence length="97" mass="10991">MASLLNKIARVEIPGQACPGFILNSALGAKLKVELPKDFWFTLDLKGKSADSIDFESNILYWSGEKISEAYNKHILTFFQYNRTSTDSSRSRYNHSV</sequence>
<proteinExistence type="predicted"/>
<keyword evidence="2" id="KW-1185">Reference proteome</keyword>
<name>A0A2T3J9E6_9GAMM</name>
<dbReference type="EMBL" id="PYMJ01000030">
    <property type="protein sequence ID" value="PSU45440.1"/>
    <property type="molecule type" value="Genomic_DNA"/>
</dbReference>
<gene>
    <name evidence="1" type="ORF">C9J12_22280</name>
</gene>
<protein>
    <submittedName>
        <fullName evidence="1">Uncharacterized protein</fullName>
    </submittedName>
</protein>
<reference evidence="1 2" key="1">
    <citation type="submission" date="2018-01" db="EMBL/GenBank/DDBJ databases">
        <title>Whole genome sequencing of Histamine producing bacteria.</title>
        <authorList>
            <person name="Butler K."/>
        </authorList>
    </citation>
    <scope>NUCLEOTIDE SEQUENCE [LARGE SCALE GENOMIC DNA]</scope>
    <source>
        <strain evidence="1 2">JCM 12947</strain>
    </source>
</reference>
<evidence type="ECO:0000313" key="2">
    <source>
        <dbReference type="Proteomes" id="UP000240987"/>
    </source>
</evidence>
<comment type="caution">
    <text evidence="1">The sequence shown here is derived from an EMBL/GenBank/DDBJ whole genome shotgun (WGS) entry which is preliminary data.</text>
</comment>